<reference evidence="2" key="1">
    <citation type="submission" date="2023-06" db="EMBL/GenBank/DDBJ databases">
        <authorList>
            <consortium name="Lawrence Berkeley National Laboratory"/>
            <person name="Ahrendt S."/>
            <person name="Sahu N."/>
            <person name="Indic B."/>
            <person name="Wong-Bajracharya J."/>
            <person name="Merenyi Z."/>
            <person name="Ke H.-M."/>
            <person name="Monk M."/>
            <person name="Kocsube S."/>
            <person name="Drula E."/>
            <person name="Lipzen A."/>
            <person name="Balint B."/>
            <person name="Henrissat B."/>
            <person name="Andreopoulos B."/>
            <person name="Martin F.M."/>
            <person name="Harder C.B."/>
            <person name="Rigling D."/>
            <person name="Ford K.L."/>
            <person name="Foster G.D."/>
            <person name="Pangilinan J."/>
            <person name="Papanicolaou A."/>
            <person name="Barry K."/>
            <person name="LaButti K."/>
            <person name="Viragh M."/>
            <person name="Koriabine M."/>
            <person name="Yan M."/>
            <person name="Riley R."/>
            <person name="Champramary S."/>
            <person name="Plett K.L."/>
            <person name="Tsai I.J."/>
            <person name="Slot J."/>
            <person name="Sipos G."/>
            <person name="Plett J."/>
            <person name="Nagy L.G."/>
            <person name="Grigoriev I.V."/>
        </authorList>
    </citation>
    <scope>NUCLEOTIDE SEQUENCE</scope>
    <source>
        <strain evidence="2">ICMP 16352</strain>
    </source>
</reference>
<feature type="region of interest" description="Disordered" evidence="1">
    <location>
        <begin position="133"/>
        <end position="162"/>
    </location>
</feature>
<organism evidence="2 3">
    <name type="scientific">Armillaria novae-zelandiae</name>
    <dbReference type="NCBI Taxonomy" id="153914"/>
    <lineage>
        <taxon>Eukaryota</taxon>
        <taxon>Fungi</taxon>
        <taxon>Dikarya</taxon>
        <taxon>Basidiomycota</taxon>
        <taxon>Agaricomycotina</taxon>
        <taxon>Agaricomycetes</taxon>
        <taxon>Agaricomycetidae</taxon>
        <taxon>Agaricales</taxon>
        <taxon>Marasmiineae</taxon>
        <taxon>Physalacriaceae</taxon>
        <taxon>Armillaria</taxon>
    </lineage>
</organism>
<dbReference type="AlphaFoldDB" id="A0AA39NTZ8"/>
<keyword evidence="3" id="KW-1185">Reference proteome</keyword>
<sequence length="162" mass="17910">MSSIFNSCTFNMESTNNPTPKEVLAAATKLACQPNVTLYDIEELINMIDRAHHHFIESITPFAGERGKALSAVEQKRNALRMQLLSMKQGIVGLAARTDGALQFLDYMRKTDDEHEGHSEAMLTQEFQIKATHKGPDQHKEHLAQGGKQDRIPHASVIGSGA</sequence>
<dbReference type="Proteomes" id="UP001175227">
    <property type="component" value="Unassembled WGS sequence"/>
</dbReference>
<evidence type="ECO:0000313" key="3">
    <source>
        <dbReference type="Proteomes" id="UP001175227"/>
    </source>
</evidence>
<evidence type="ECO:0000313" key="2">
    <source>
        <dbReference type="EMBL" id="KAK0471841.1"/>
    </source>
</evidence>
<gene>
    <name evidence="2" type="ORF">IW261DRAFT_829597</name>
</gene>
<name>A0AA39NTZ8_9AGAR</name>
<evidence type="ECO:0000256" key="1">
    <source>
        <dbReference type="SAM" id="MobiDB-lite"/>
    </source>
</evidence>
<dbReference type="EMBL" id="JAUEPR010000046">
    <property type="protein sequence ID" value="KAK0471841.1"/>
    <property type="molecule type" value="Genomic_DNA"/>
</dbReference>
<proteinExistence type="predicted"/>
<comment type="caution">
    <text evidence="2">The sequence shown here is derived from an EMBL/GenBank/DDBJ whole genome shotgun (WGS) entry which is preliminary data.</text>
</comment>
<feature type="compositionally biased region" description="Basic and acidic residues" evidence="1">
    <location>
        <begin position="134"/>
        <end position="153"/>
    </location>
</feature>
<protein>
    <submittedName>
        <fullName evidence="2">Uncharacterized protein</fullName>
    </submittedName>
</protein>
<accession>A0AA39NTZ8</accession>